<accession>A0A0E9RS18</accession>
<name>A0A0E9RS18_ANGAN</name>
<proteinExistence type="predicted"/>
<dbReference type="EMBL" id="GBXM01077469">
    <property type="protein sequence ID" value="JAH31108.1"/>
    <property type="molecule type" value="Transcribed_RNA"/>
</dbReference>
<protein>
    <submittedName>
        <fullName evidence="1">Uncharacterized protein</fullName>
    </submittedName>
</protein>
<sequence length="47" mass="5253">MLSTGFTECWLLTLRLGRPVFNPGPSPRMYIIPSLSLMGSSDLPMIR</sequence>
<organism evidence="1">
    <name type="scientific">Anguilla anguilla</name>
    <name type="common">European freshwater eel</name>
    <name type="synonym">Muraena anguilla</name>
    <dbReference type="NCBI Taxonomy" id="7936"/>
    <lineage>
        <taxon>Eukaryota</taxon>
        <taxon>Metazoa</taxon>
        <taxon>Chordata</taxon>
        <taxon>Craniata</taxon>
        <taxon>Vertebrata</taxon>
        <taxon>Euteleostomi</taxon>
        <taxon>Actinopterygii</taxon>
        <taxon>Neopterygii</taxon>
        <taxon>Teleostei</taxon>
        <taxon>Anguilliformes</taxon>
        <taxon>Anguillidae</taxon>
        <taxon>Anguilla</taxon>
    </lineage>
</organism>
<reference evidence="1" key="2">
    <citation type="journal article" date="2015" name="Fish Shellfish Immunol.">
        <title>Early steps in the European eel (Anguilla anguilla)-Vibrio vulnificus interaction in the gills: Role of the RtxA13 toxin.</title>
        <authorList>
            <person name="Callol A."/>
            <person name="Pajuelo D."/>
            <person name="Ebbesson L."/>
            <person name="Teles M."/>
            <person name="MacKenzie S."/>
            <person name="Amaro C."/>
        </authorList>
    </citation>
    <scope>NUCLEOTIDE SEQUENCE</scope>
</reference>
<evidence type="ECO:0000313" key="1">
    <source>
        <dbReference type="EMBL" id="JAH31108.1"/>
    </source>
</evidence>
<dbReference type="AlphaFoldDB" id="A0A0E9RS18"/>
<reference evidence="1" key="1">
    <citation type="submission" date="2014-11" db="EMBL/GenBank/DDBJ databases">
        <authorList>
            <person name="Amaro Gonzalez C."/>
        </authorList>
    </citation>
    <scope>NUCLEOTIDE SEQUENCE</scope>
</reference>